<reference evidence="1" key="1">
    <citation type="submission" date="2020-05" db="EMBL/GenBank/DDBJ databases">
        <title>Mycena genomes resolve the evolution of fungal bioluminescence.</title>
        <authorList>
            <person name="Tsai I.J."/>
        </authorList>
    </citation>
    <scope>NUCLEOTIDE SEQUENCE</scope>
    <source>
        <strain evidence="1">160909Yilan</strain>
    </source>
</reference>
<dbReference type="EMBL" id="JACAZH010000044">
    <property type="protein sequence ID" value="KAF7334864.1"/>
    <property type="molecule type" value="Genomic_DNA"/>
</dbReference>
<comment type="caution">
    <text evidence="1">The sequence shown here is derived from an EMBL/GenBank/DDBJ whole genome shotgun (WGS) entry which is preliminary data.</text>
</comment>
<dbReference type="Proteomes" id="UP000623467">
    <property type="component" value="Unassembled WGS sequence"/>
</dbReference>
<keyword evidence="2" id="KW-1185">Reference proteome</keyword>
<organism evidence="1 2">
    <name type="scientific">Mycena sanguinolenta</name>
    <dbReference type="NCBI Taxonomy" id="230812"/>
    <lineage>
        <taxon>Eukaryota</taxon>
        <taxon>Fungi</taxon>
        <taxon>Dikarya</taxon>
        <taxon>Basidiomycota</taxon>
        <taxon>Agaricomycotina</taxon>
        <taxon>Agaricomycetes</taxon>
        <taxon>Agaricomycetidae</taxon>
        <taxon>Agaricales</taxon>
        <taxon>Marasmiineae</taxon>
        <taxon>Mycenaceae</taxon>
        <taxon>Mycena</taxon>
    </lineage>
</organism>
<sequence length="277" mass="29470">MDERTSLGSQPCPLCVAQLVGAVAAAVAPLLSRVHGLHRCPRWGEANHGRAQSPLLVLGRGLPWPTPAAAPAREWRAFWGLPIGPLPHGPVRLPRVVVHADEHRAAQPPHPESSYSGAAVLIALSFRPADAARATEGLVTVSVDLFGDARPRSAELVPRARPSPRLPIEIARASATHSIGRPLSGILGANISAWRQMNVARRREVDVIAAMRCGHVASSASVLGGWALDIVTADVLARIKECIDRFELCVDEQGASHASGAELARVVSPNARVVDRY</sequence>
<protein>
    <submittedName>
        <fullName evidence="1">Uncharacterized protein</fullName>
    </submittedName>
</protein>
<proteinExistence type="predicted"/>
<evidence type="ECO:0000313" key="2">
    <source>
        <dbReference type="Proteomes" id="UP000623467"/>
    </source>
</evidence>
<name>A0A8H6X6G7_9AGAR</name>
<dbReference type="AlphaFoldDB" id="A0A8H6X6G7"/>
<gene>
    <name evidence="1" type="ORF">MSAN_02362700</name>
</gene>
<accession>A0A8H6X6G7</accession>
<evidence type="ECO:0000313" key="1">
    <source>
        <dbReference type="EMBL" id="KAF7334864.1"/>
    </source>
</evidence>